<reference evidence="1 2" key="1">
    <citation type="submission" date="2015-11" db="EMBL/GenBank/DDBJ databases">
        <title>Solirubrum puertoriconensis gen. nov. an environmental bacteria isolated in Puerto Rico.</title>
        <authorList>
            <person name="Cuebas-Irizarry M.F."/>
            <person name="Montalvo-Rodriguez R."/>
        </authorList>
    </citation>
    <scope>NUCLEOTIDE SEQUENCE [LARGE SCALE GENOMIC DNA]</scope>
    <source>
        <strain evidence="1 2">MC1A</strain>
    </source>
</reference>
<evidence type="ECO:0000313" key="2">
    <source>
        <dbReference type="Proteomes" id="UP000054223"/>
    </source>
</evidence>
<dbReference type="EMBL" id="LNAL01000007">
    <property type="protein sequence ID" value="KUG07416.1"/>
    <property type="molecule type" value="Genomic_DNA"/>
</dbReference>
<dbReference type="AlphaFoldDB" id="A0A9X0HKE1"/>
<keyword evidence="2" id="KW-1185">Reference proteome</keyword>
<sequence>MKYLITDSYLTSNTGVHKDTDAKLIRVALKQVTIADVKPLLSQPLYEVYETHVTSGTTLTAKQVELFDQIQYWMALRTERAMLSNLLTINNKGVTQEEHVANMDIVNFKRQEIEANASVVKKNILGYLQSNKADFPEFFPESSKPEPTSTPAYSSGIVFDYGPKQYFM</sequence>
<dbReference type="InterPro" id="IPR046558">
    <property type="entry name" value="DUF6712"/>
</dbReference>
<name>A0A9X0HKE1_SOLP1</name>
<evidence type="ECO:0000313" key="1">
    <source>
        <dbReference type="EMBL" id="KUG07416.1"/>
    </source>
</evidence>
<dbReference type="OrthoDB" id="893757at2"/>
<dbReference type="Proteomes" id="UP000054223">
    <property type="component" value="Unassembled WGS sequence"/>
</dbReference>
<organism evidence="1 2">
    <name type="scientific">Solirubrum puertoriconensis</name>
    <dbReference type="NCBI Taxonomy" id="1751427"/>
    <lineage>
        <taxon>Bacteria</taxon>
        <taxon>Pseudomonadati</taxon>
        <taxon>Bacteroidota</taxon>
        <taxon>Cytophagia</taxon>
        <taxon>Cytophagales</taxon>
    </lineage>
</organism>
<dbReference type="Pfam" id="PF20459">
    <property type="entry name" value="DUF6712"/>
    <property type="match status" value="1"/>
</dbReference>
<comment type="caution">
    <text evidence="1">The sequence shown here is derived from an EMBL/GenBank/DDBJ whole genome shotgun (WGS) entry which is preliminary data.</text>
</comment>
<gene>
    <name evidence="1" type="ORF">ASU33_13770</name>
</gene>
<proteinExistence type="predicted"/>
<dbReference type="RefSeq" id="WP_059071041.1">
    <property type="nucleotide sequence ID" value="NZ_LNAL01000007.1"/>
</dbReference>
<protein>
    <submittedName>
        <fullName evidence="1">Uncharacterized protein</fullName>
    </submittedName>
</protein>
<accession>A0A9X0HKE1</accession>